<evidence type="ECO:0000313" key="5">
    <source>
        <dbReference type="EMBL" id="CCO47719.1"/>
    </source>
</evidence>
<keyword evidence="1" id="KW-0677">Repeat</keyword>
<sequence length="1615" mass="183163">MSQDRKTQLMSSAEAAEQNFSTDNVLSGGCVECGCEVFIRYHYDDEKPVPNAPFILKDSNGTDIEGTTDDKGLCKIENMGCGGFELLLDEGSDEFSPEEAIANNPSLQHNPIHAAIAGEYFSLYSILSREKILTYDKDDSSDAFIDIDDEGWFGTWSVEDKYDPAYRRFWELNEKINEGPRDLRVAVKNIHTSLAAEVAGQSQDNSAILLFCQIALGFVPVVGQAMDLYDLGDWGWKTYEGKDLDTWHWASGALIGIGFVPGLGDAVKKTGNAVIDALRKSDSAAIQLAIKTIRSLSNGNVVRYLSDFGSKLQEYGKKAVDLIDKIIAGLVQALKDGASWIIRLMKDAFQGMINAMKKLSEKVADMIAWLTNKVKEFIGKVVTRVTGTAKKKGSAKKPENTNAGTNRDGNNGQGNSDKSSDANDKQSCNSDGPCVDDPISTATGKVIEQRDDFALPGFLPITHSRYYHSVGRMEVGLLGSAWRSSWDTALTLEEGIVTFVDQDYSVGIFPTPTDEKPTQSELKPEWRLYRTNKEFVLQNKDRQRLHFAHAIGNQIRLTKMSDSYGNQTHFLYEMGTLKWVVLSDQKLIQVHTRNRRIQKLDLLEEDKQLIQTLATYQYDKRGRLLSVRASEGRNFDYQYSNEGWLTRWDDLSNTWVEHDYDENGRATKTRCSGGYWEGQLHYDDDNNITSHKSAFGGISQYFKDDKNRIIAIVDPEGNRTEQEWNFDNLTAVTDPLGQRTEYEYDDWGNVTQVTEPNGQVHTYSYDENGQLLSYSDPLASTWHYAYNSAGSLVSVQDPDSREWRHEYNALGQRTLTASPDGSETRYGYNHQGMLERVSPDNSVGFTFYYDKQCRLVKRTSDEQLTRRWYYKGNSQSPYQVEYEDGSKTQFEYDIEGNITAITDALGNVSRYEYGAFDKLVSATDPLGATTHYHYNVETEFAGVTNSKGHQWRYEFDALGRVKTERHYDGRKHHFGYDAASRIVSQTKPNDHVLQYDYNEGGQLAEIQTLDHEGDATSKTWFEYDEASRLLSAENGDAWVGFEYNASGQVIKETLNGQTLTHRYNSAGIRQSLEGANTPLELLWQKGQLQQLGIGSHQPLNFSHNNAGFETLRDNQNGFRLHHQWGKTGLLEHQQLGFLNEQTADLTAQPRDRYLLRKYQYDALDRLVGIDESYFGKTDLRLNPNGQISEVRQTKSWKDKATQVQLFGYDSELNLNQQSTLPLADNVIDLAQKREEKNTHQYDRAGRVEKKGPYTYRYDECGRVIEKIEQQNGYRAKSTKFIWNAFDQLIRVELPNQERWRYRYDPFGRRIAKECEQSQTEKANLHYLWDGDNLIQQQKVWADGTALSTIEWVYEPDSFRPLAQINTDNVLGTSALSYVVTDHAGTPRELCSEQGDIIWRGQHEIWGGYKQQHQQGLLKKYASDAANDPIECDLRYQGQIYDRETGLYYNRHRYYDTDSGQYLSSDPIGFAGGLRPQAYVHNPMDWVDPLGWSGCSHDAKKLRENMTNNGAVEPEYPNSAHHIVMSNSTHPDVVATREHLTKHGVDINDASNGVFLPTSSKVKNDYGLDSVAHSRVHTNSYKKLVRDRITSQNSADGIRNELSKISNGLLNGTLGN</sequence>
<dbReference type="InterPro" id="IPR032871">
    <property type="entry name" value="AHH_dom_containing"/>
</dbReference>
<dbReference type="Gene3D" id="2.180.10.10">
    <property type="entry name" value="RHS repeat-associated core"/>
    <property type="match status" value="2"/>
</dbReference>
<dbReference type="Pfam" id="PF05593">
    <property type="entry name" value="RHS_repeat"/>
    <property type="match status" value="1"/>
</dbReference>
<dbReference type="Pfam" id="PF14412">
    <property type="entry name" value="AHH"/>
    <property type="match status" value="1"/>
</dbReference>
<protein>
    <submittedName>
        <fullName evidence="5">Rhs family protein</fullName>
    </submittedName>
</protein>
<dbReference type="NCBIfam" id="TIGR01643">
    <property type="entry name" value="YD_repeat_2x"/>
    <property type="match status" value="7"/>
</dbReference>
<dbReference type="PANTHER" id="PTHR32305">
    <property type="match status" value="1"/>
</dbReference>
<evidence type="ECO:0000313" key="6">
    <source>
        <dbReference type="Proteomes" id="UP000018211"/>
    </source>
</evidence>
<gene>
    <name evidence="5" type="ORF">VIBNISOn1_340034</name>
</gene>
<dbReference type="PANTHER" id="PTHR32305:SF15">
    <property type="entry name" value="PROTEIN RHSA-RELATED"/>
    <property type="match status" value="1"/>
</dbReference>
<dbReference type="InterPro" id="IPR049802">
    <property type="entry name" value="RhsC-like_FIX"/>
</dbReference>
<feature type="domain" description="DUF6531" evidence="3">
    <location>
        <begin position="437"/>
        <end position="506"/>
    </location>
</feature>
<name>A0AAV2VSR0_9VIBR</name>
<evidence type="ECO:0000259" key="3">
    <source>
        <dbReference type="Pfam" id="PF20148"/>
    </source>
</evidence>
<reference evidence="5 6" key="1">
    <citation type="journal article" date="2013" name="ISME J.">
        <title>Comparative genomics of pathogenic lineages of Vibrio nigripulchritudo identifies virulence-associated traits.</title>
        <authorList>
            <person name="Goudenege D."/>
            <person name="Labreuche Y."/>
            <person name="Krin E."/>
            <person name="Ansquer D."/>
            <person name="Mangenot S."/>
            <person name="Calteau A."/>
            <person name="Medigue C."/>
            <person name="Mazel D."/>
            <person name="Polz M.F."/>
            <person name="Le Roux F."/>
        </authorList>
    </citation>
    <scope>NUCLEOTIDE SEQUENCE [LARGE SCALE GENOMIC DNA]</scope>
    <source>
        <strain evidence="5 6">SOn1</strain>
    </source>
</reference>
<dbReference type="InterPro" id="IPR045351">
    <property type="entry name" value="DUF6531"/>
</dbReference>
<feature type="region of interest" description="Disordered" evidence="2">
    <location>
        <begin position="388"/>
        <end position="440"/>
    </location>
</feature>
<evidence type="ECO:0000256" key="1">
    <source>
        <dbReference type="ARBA" id="ARBA00022737"/>
    </source>
</evidence>
<dbReference type="InterPro" id="IPR006530">
    <property type="entry name" value="YD"/>
</dbReference>
<dbReference type="InterPro" id="IPR031325">
    <property type="entry name" value="RHS_repeat"/>
</dbReference>
<evidence type="ECO:0000256" key="2">
    <source>
        <dbReference type="SAM" id="MobiDB-lite"/>
    </source>
</evidence>
<dbReference type="Pfam" id="PF25023">
    <property type="entry name" value="TEN_YD-shell"/>
    <property type="match status" value="2"/>
</dbReference>
<dbReference type="InterPro" id="IPR056823">
    <property type="entry name" value="TEN-like_YD-shell"/>
</dbReference>
<feature type="domain" description="Teneurin-like YD-shell" evidence="4">
    <location>
        <begin position="1224"/>
        <end position="1465"/>
    </location>
</feature>
<dbReference type="CDD" id="cd20746">
    <property type="entry name" value="FIX_Ntox15_NUC_DUF4112_RhsA-like"/>
    <property type="match status" value="1"/>
</dbReference>
<comment type="caution">
    <text evidence="5">The sequence shown here is derived from an EMBL/GenBank/DDBJ whole genome shotgun (WGS) entry which is preliminary data.</text>
</comment>
<feature type="domain" description="Teneurin-like YD-shell" evidence="4">
    <location>
        <begin position="655"/>
        <end position="837"/>
    </location>
</feature>
<dbReference type="Gene3D" id="3.90.930.1">
    <property type="match status" value="1"/>
</dbReference>
<dbReference type="RefSeq" id="WP_022612424.1">
    <property type="nucleotide sequence ID" value="NZ_LK391965.1"/>
</dbReference>
<dbReference type="Pfam" id="PF20148">
    <property type="entry name" value="DUF6531"/>
    <property type="match status" value="1"/>
</dbReference>
<dbReference type="Proteomes" id="UP000018211">
    <property type="component" value="Unassembled WGS sequence"/>
</dbReference>
<evidence type="ECO:0000259" key="4">
    <source>
        <dbReference type="Pfam" id="PF25023"/>
    </source>
</evidence>
<dbReference type="InterPro" id="IPR022385">
    <property type="entry name" value="Rhs_assc_core"/>
</dbReference>
<dbReference type="InterPro" id="IPR050708">
    <property type="entry name" value="T6SS_VgrG/RHS"/>
</dbReference>
<proteinExistence type="predicted"/>
<organism evidence="5 6">
    <name type="scientific">Vibrio nigripulchritudo SOn1</name>
    <dbReference type="NCBI Taxonomy" id="1238450"/>
    <lineage>
        <taxon>Bacteria</taxon>
        <taxon>Pseudomonadati</taxon>
        <taxon>Pseudomonadota</taxon>
        <taxon>Gammaproteobacteria</taxon>
        <taxon>Vibrionales</taxon>
        <taxon>Vibrionaceae</taxon>
        <taxon>Vibrio</taxon>
    </lineage>
</organism>
<accession>A0AAV2VSR0</accession>
<dbReference type="EMBL" id="CAOF01000125">
    <property type="protein sequence ID" value="CCO47719.1"/>
    <property type="molecule type" value="Genomic_DNA"/>
</dbReference>
<dbReference type="NCBIfam" id="TIGR03696">
    <property type="entry name" value="Rhs_assc_core"/>
    <property type="match status" value="1"/>
</dbReference>
<feature type="compositionally biased region" description="Polar residues" evidence="2">
    <location>
        <begin position="400"/>
        <end position="417"/>
    </location>
</feature>